<dbReference type="AlphaFoldDB" id="A0A9N9HBY5"/>
<comment type="caution">
    <text evidence="5">The sequence shown here is derived from an EMBL/GenBank/DDBJ whole genome shotgun (WGS) entry which is preliminary data.</text>
</comment>
<dbReference type="OrthoDB" id="10254377at2759"/>
<evidence type="ECO:0000256" key="1">
    <source>
        <dbReference type="ARBA" id="ARBA00022658"/>
    </source>
</evidence>
<evidence type="ECO:0000256" key="3">
    <source>
        <dbReference type="SAM" id="MobiDB-lite"/>
    </source>
</evidence>
<proteinExistence type="predicted"/>
<feature type="region of interest" description="Disordered" evidence="3">
    <location>
        <begin position="403"/>
        <end position="430"/>
    </location>
</feature>
<reference evidence="5" key="1">
    <citation type="submission" date="2021-06" db="EMBL/GenBank/DDBJ databases">
        <authorList>
            <person name="Kallberg Y."/>
            <person name="Tangrot J."/>
            <person name="Rosling A."/>
        </authorList>
    </citation>
    <scope>NUCLEOTIDE SEQUENCE</scope>
    <source>
        <strain evidence="5">FL130A</strain>
    </source>
</reference>
<dbReference type="InterPro" id="IPR001895">
    <property type="entry name" value="RASGEF_cat_dom"/>
</dbReference>
<organism evidence="5 6">
    <name type="scientific">Ambispora leptoticha</name>
    <dbReference type="NCBI Taxonomy" id="144679"/>
    <lineage>
        <taxon>Eukaryota</taxon>
        <taxon>Fungi</taxon>
        <taxon>Fungi incertae sedis</taxon>
        <taxon>Mucoromycota</taxon>
        <taxon>Glomeromycotina</taxon>
        <taxon>Glomeromycetes</taxon>
        <taxon>Archaeosporales</taxon>
        <taxon>Ambisporaceae</taxon>
        <taxon>Ambispora</taxon>
    </lineage>
</organism>
<feature type="domain" description="Ras-GEF" evidence="4">
    <location>
        <begin position="183"/>
        <end position="430"/>
    </location>
</feature>
<dbReference type="Pfam" id="PF00617">
    <property type="entry name" value="RasGEF"/>
    <property type="match status" value="1"/>
</dbReference>
<evidence type="ECO:0000313" key="5">
    <source>
        <dbReference type="EMBL" id="CAG8663966.1"/>
    </source>
</evidence>
<dbReference type="InterPro" id="IPR023578">
    <property type="entry name" value="Ras_GEF_dom_sf"/>
</dbReference>
<evidence type="ECO:0000259" key="4">
    <source>
        <dbReference type="PROSITE" id="PS50009"/>
    </source>
</evidence>
<dbReference type="InterPro" id="IPR008937">
    <property type="entry name" value="Ras-like_GEF"/>
</dbReference>
<dbReference type="GO" id="GO:0005085">
    <property type="term" value="F:guanyl-nucleotide exchange factor activity"/>
    <property type="evidence" value="ECO:0007669"/>
    <property type="project" value="UniProtKB-KW"/>
</dbReference>
<name>A0A9N9HBY5_9GLOM</name>
<dbReference type="PANTHER" id="PTHR23113:SF99">
    <property type="entry name" value="RASGEF DOMAIN-CONTAINING PROTEIN"/>
    <property type="match status" value="1"/>
</dbReference>
<dbReference type="GO" id="GO:0007264">
    <property type="term" value="P:small GTPase-mediated signal transduction"/>
    <property type="evidence" value="ECO:0007669"/>
    <property type="project" value="InterPro"/>
</dbReference>
<protein>
    <submittedName>
        <fullName evidence="5">8320_t:CDS:1</fullName>
    </submittedName>
</protein>
<dbReference type="SUPFAM" id="SSF48366">
    <property type="entry name" value="Ras GEF"/>
    <property type="match status" value="1"/>
</dbReference>
<sequence>MSSWESLLKTAAGDYNDGNFKDSYFNYMKAANVLIQKLSTEVTFATRDTVKSKPNGSYLFRQLNQCLQHAEDILHNRTINGSLPSPQPSCISDIIPSLPNINSAANNLPLIPFSPLTRQSINYMHNLASASNKVTVAKQRSSDGSENQQIRRLNDDVRVQRSKLDQVNVQIQTISTVTLLYWDVESVAKQLTIIEYKLFEKVEDFKKDLTTKDRKNSKAQACLDFHRYLTNSLTHQFIIYADNARTSSSSHKSSQQTRENIIARGIKIAYILLHVYRNFNSFAAIVKALSSPEVRRIKRLWVNIPSRLNQKFRELVSYINPANDYKAYRDILAQKIELFRDIQTKDVMIAIPWMQTHYEEVKNITQTYNTGNHAGDSSDILSAPGALKLERVISLLEQCRSNTTSSDDEEWGMSMIRKSTNNASRNKDPI</sequence>
<evidence type="ECO:0000256" key="2">
    <source>
        <dbReference type="PROSITE-ProRule" id="PRU00168"/>
    </source>
</evidence>
<evidence type="ECO:0000313" key="6">
    <source>
        <dbReference type="Proteomes" id="UP000789508"/>
    </source>
</evidence>
<dbReference type="PANTHER" id="PTHR23113">
    <property type="entry name" value="GUANINE NUCLEOTIDE EXCHANGE FACTOR"/>
    <property type="match status" value="1"/>
</dbReference>
<accession>A0A9N9HBY5</accession>
<dbReference type="SMART" id="SM00147">
    <property type="entry name" value="RasGEF"/>
    <property type="match status" value="1"/>
</dbReference>
<dbReference type="EMBL" id="CAJVPS010011301">
    <property type="protein sequence ID" value="CAG8663966.1"/>
    <property type="molecule type" value="Genomic_DNA"/>
</dbReference>
<keyword evidence="6" id="KW-1185">Reference proteome</keyword>
<dbReference type="InterPro" id="IPR036964">
    <property type="entry name" value="RASGEF_cat_dom_sf"/>
</dbReference>
<feature type="non-terminal residue" evidence="5">
    <location>
        <position position="1"/>
    </location>
</feature>
<gene>
    <name evidence="5" type="ORF">ALEPTO_LOCUS10400</name>
</gene>
<dbReference type="Proteomes" id="UP000789508">
    <property type="component" value="Unassembled WGS sequence"/>
</dbReference>
<dbReference type="Gene3D" id="1.10.840.10">
    <property type="entry name" value="Ras guanine-nucleotide exchange factors catalytic domain"/>
    <property type="match status" value="1"/>
</dbReference>
<keyword evidence="1 2" id="KW-0344">Guanine-nucleotide releasing factor</keyword>
<dbReference type="PROSITE" id="PS50009">
    <property type="entry name" value="RASGEF_CAT"/>
    <property type="match status" value="1"/>
</dbReference>